<sequence length="561" mass="61244">MRSKTTTATGPQSVVFSKSNPMSWHVFLLVSIAVLSSASGAPGKPETNHFVSEGGVPLAWDHRICPTYAQTIATQSSLSDSPIIPVPNRRPSPLCRTFNSTSLEILISKFNGHFKDERLARLFENAISQTLDSTIRWFSPEKSDTETYIVAGDIPSEWLRDSTNQVNVYLPLIENDKPLRQLILGVINLQAKFITEGVYCNGFYPPKESHIEIDPKATPGLIQPGASASLCELGVDGLASFLALSNRFHSITNETTFVTPTWLKAVELSLQVFEDESRAHLGSTGSSKGKAHNVASPGPSTPATDEGVRHPHAYIGLVGTRLRPSNEATIFPYNVPVNAMVSVQTSQLEKLLGSIPSSPVSLARRAAALSHNINKALGVHAVTTHPTGGRVYAYELDGFGSTVVMDDAAVPSLLSLPYIGWESLNSTIFKSTRHLVTSPHGNPFFFNGTRGFGIGSSHTGPGNIWPMSLITLLFSSESDEEIEAILQILIESTQGYGVLHESFDAFKPEEFTRTWFAWVNSYFAEAILYLAETKPRMIFKDSQPILLTSRGNLAWYGGLKH</sequence>
<proteinExistence type="predicted"/>
<dbReference type="AlphaFoldDB" id="A0A180G8P3"/>
<dbReference type="STRING" id="630390.A0A180G8P3"/>
<dbReference type="OrthoDB" id="7771656at2759"/>
<name>A0A180G8P3_PUCT1</name>
<reference evidence="4" key="4">
    <citation type="submission" date="2025-05" db="UniProtKB">
        <authorList>
            <consortium name="EnsemblFungi"/>
        </authorList>
    </citation>
    <scope>IDENTIFICATION</scope>
    <source>
        <strain evidence="4">isolate 1-1 / race 1 (BBBD)</strain>
    </source>
</reference>
<gene>
    <name evidence="3" type="ORF">PTTG_12212</name>
</gene>
<dbReference type="Gene3D" id="1.50.10.10">
    <property type="match status" value="1"/>
</dbReference>
<evidence type="ECO:0008006" key="6">
    <source>
        <dbReference type="Google" id="ProtNLM"/>
    </source>
</evidence>
<reference evidence="3" key="1">
    <citation type="submission" date="2009-11" db="EMBL/GenBank/DDBJ databases">
        <authorList>
            <consortium name="The Broad Institute Genome Sequencing Platform"/>
            <person name="Ward D."/>
            <person name="Feldgarden M."/>
            <person name="Earl A."/>
            <person name="Young S.K."/>
            <person name="Zeng Q."/>
            <person name="Koehrsen M."/>
            <person name="Alvarado L."/>
            <person name="Berlin A."/>
            <person name="Bochicchio J."/>
            <person name="Borenstein D."/>
            <person name="Chapman S.B."/>
            <person name="Chen Z."/>
            <person name="Engels R."/>
            <person name="Freedman E."/>
            <person name="Gellesch M."/>
            <person name="Goldberg J."/>
            <person name="Griggs A."/>
            <person name="Gujja S."/>
            <person name="Heilman E."/>
            <person name="Heiman D."/>
            <person name="Hepburn T."/>
            <person name="Howarth C."/>
            <person name="Jen D."/>
            <person name="Larson L."/>
            <person name="Lewis B."/>
            <person name="Mehta T."/>
            <person name="Park D."/>
            <person name="Pearson M."/>
            <person name="Roberts A."/>
            <person name="Saif S."/>
            <person name="Shea T."/>
            <person name="Shenoy N."/>
            <person name="Sisk P."/>
            <person name="Stolte C."/>
            <person name="Sykes S."/>
            <person name="Thomson T."/>
            <person name="Walk T."/>
            <person name="White J."/>
            <person name="Yandava C."/>
            <person name="Izard J."/>
            <person name="Baranova O.V."/>
            <person name="Blanton J.M."/>
            <person name="Tanner A.C."/>
            <person name="Dewhirst F.E."/>
            <person name="Haas B."/>
            <person name="Nusbaum C."/>
            <person name="Birren B."/>
        </authorList>
    </citation>
    <scope>NUCLEOTIDE SEQUENCE [LARGE SCALE GENOMIC DNA]</scope>
    <source>
        <strain evidence="3">1-1 BBBD Race 1</strain>
    </source>
</reference>
<dbReference type="Proteomes" id="UP000005240">
    <property type="component" value="Unassembled WGS sequence"/>
</dbReference>
<dbReference type="Pfam" id="PF06824">
    <property type="entry name" value="Glyco_hydro_125"/>
    <property type="match status" value="1"/>
</dbReference>
<organism evidence="3">
    <name type="scientific">Puccinia triticina (isolate 1-1 / race 1 (BBBD))</name>
    <name type="common">Brown leaf rust fungus</name>
    <dbReference type="NCBI Taxonomy" id="630390"/>
    <lineage>
        <taxon>Eukaryota</taxon>
        <taxon>Fungi</taxon>
        <taxon>Dikarya</taxon>
        <taxon>Basidiomycota</taxon>
        <taxon>Pucciniomycotina</taxon>
        <taxon>Pucciniomycetes</taxon>
        <taxon>Pucciniales</taxon>
        <taxon>Pucciniaceae</taxon>
        <taxon>Puccinia</taxon>
    </lineage>
</organism>
<dbReference type="InterPro" id="IPR008928">
    <property type="entry name" value="6-hairpin_glycosidase_sf"/>
</dbReference>
<evidence type="ECO:0000256" key="1">
    <source>
        <dbReference type="SAM" id="MobiDB-lite"/>
    </source>
</evidence>
<evidence type="ECO:0000313" key="3">
    <source>
        <dbReference type="EMBL" id="OAV88970.1"/>
    </source>
</evidence>
<keyword evidence="5" id="KW-1185">Reference proteome</keyword>
<evidence type="ECO:0000313" key="5">
    <source>
        <dbReference type="Proteomes" id="UP000005240"/>
    </source>
</evidence>
<dbReference type="GO" id="GO:0005975">
    <property type="term" value="P:carbohydrate metabolic process"/>
    <property type="evidence" value="ECO:0007669"/>
    <property type="project" value="InterPro"/>
</dbReference>
<protein>
    <recommendedName>
        <fullName evidence="6">Glycoside hydrolase family 125 protein</fullName>
    </recommendedName>
</protein>
<dbReference type="SMART" id="SM01149">
    <property type="entry name" value="DUF1237"/>
    <property type="match status" value="1"/>
</dbReference>
<accession>A0A180G8P3</accession>
<reference evidence="3" key="2">
    <citation type="submission" date="2016-05" db="EMBL/GenBank/DDBJ databases">
        <title>Comparative analysis highlights variable genome content of wheat rusts and divergence of the mating loci.</title>
        <authorList>
            <person name="Cuomo C.A."/>
            <person name="Bakkeren G."/>
            <person name="Szabo L."/>
            <person name="Khalil H."/>
            <person name="Joly D."/>
            <person name="Goldberg J."/>
            <person name="Young S."/>
            <person name="Zeng Q."/>
            <person name="Fellers J."/>
        </authorList>
    </citation>
    <scope>NUCLEOTIDE SEQUENCE [LARGE SCALE GENOMIC DNA]</scope>
    <source>
        <strain evidence="3">1-1 BBBD Race 1</strain>
    </source>
</reference>
<reference evidence="4 5" key="3">
    <citation type="journal article" date="2017" name="G3 (Bethesda)">
        <title>Comparative analysis highlights variable genome content of wheat rusts and divergence of the mating loci.</title>
        <authorList>
            <person name="Cuomo C.A."/>
            <person name="Bakkeren G."/>
            <person name="Khalil H.B."/>
            <person name="Panwar V."/>
            <person name="Joly D."/>
            <person name="Linning R."/>
            <person name="Sakthikumar S."/>
            <person name="Song X."/>
            <person name="Adiconis X."/>
            <person name="Fan L."/>
            <person name="Goldberg J.M."/>
            <person name="Levin J.Z."/>
            <person name="Young S."/>
            <person name="Zeng Q."/>
            <person name="Anikster Y."/>
            <person name="Bruce M."/>
            <person name="Wang M."/>
            <person name="Yin C."/>
            <person name="McCallum B."/>
            <person name="Szabo L.J."/>
            <person name="Hulbert S."/>
            <person name="Chen X."/>
            <person name="Fellers J.P."/>
        </authorList>
    </citation>
    <scope>NUCLEOTIDE SEQUENCE</scope>
    <source>
        <strain evidence="4">isolate 1-1 / race 1 (BBBD)</strain>
        <strain evidence="5">Isolate 1-1 / race 1 (BBBD)</strain>
    </source>
</reference>
<evidence type="ECO:0000256" key="2">
    <source>
        <dbReference type="SAM" id="SignalP"/>
    </source>
</evidence>
<dbReference type="EMBL" id="ADAS02000146">
    <property type="protein sequence ID" value="OAV88970.1"/>
    <property type="molecule type" value="Genomic_DNA"/>
</dbReference>
<dbReference type="InterPro" id="IPR008313">
    <property type="entry name" value="GH125"/>
</dbReference>
<dbReference type="PANTHER" id="PTHR31047:SF0">
    <property type="entry name" value="MEIOTICALLY UP-REGULATED GENE 157 PROTEIN"/>
    <property type="match status" value="1"/>
</dbReference>
<feature type="region of interest" description="Disordered" evidence="1">
    <location>
        <begin position="281"/>
        <end position="308"/>
    </location>
</feature>
<dbReference type="SUPFAM" id="SSF48208">
    <property type="entry name" value="Six-hairpin glycosidases"/>
    <property type="match status" value="1"/>
</dbReference>
<evidence type="ECO:0000313" key="4">
    <source>
        <dbReference type="EnsemblFungi" id="PTTG_12212-t43_1-p1"/>
    </source>
</evidence>
<feature type="signal peptide" evidence="2">
    <location>
        <begin position="1"/>
        <end position="40"/>
    </location>
</feature>
<feature type="chain" id="PRO_5008109655" description="Glycoside hydrolase family 125 protein" evidence="2">
    <location>
        <begin position="41"/>
        <end position="561"/>
    </location>
</feature>
<dbReference type="InterPro" id="IPR012341">
    <property type="entry name" value="6hp_glycosidase-like_sf"/>
</dbReference>
<dbReference type="EnsemblFungi" id="PTTG_12212-t43_1">
    <property type="protein sequence ID" value="PTTG_12212-t43_1-p1"/>
    <property type="gene ID" value="PTTG_12212"/>
</dbReference>
<keyword evidence="2" id="KW-0732">Signal</keyword>
<dbReference type="GO" id="GO:0003824">
    <property type="term" value="F:catalytic activity"/>
    <property type="evidence" value="ECO:0007669"/>
    <property type="project" value="UniProtKB-ARBA"/>
</dbReference>
<dbReference type="PANTHER" id="PTHR31047">
    <property type="entry name" value="MEIOTICALLY UP-REGULATED GENE 157 PROTEIN"/>
    <property type="match status" value="1"/>
</dbReference>
<dbReference type="VEuPathDB" id="FungiDB:PTTG_12212"/>